<gene>
    <name evidence="1" type="ORF">DCAF_LOCUS8457</name>
</gene>
<proteinExistence type="predicted"/>
<reference evidence="1 2" key="1">
    <citation type="submission" date="2024-01" db="EMBL/GenBank/DDBJ databases">
        <authorList>
            <person name="Waweru B."/>
        </authorList>
    </citation>
    <scope>NUCLEOTIDE SEQUENCE [LARGE SCALE GENOMIC DNA]</scope>
</reference>
<organism evidence="1 2">
    <name type="scientific">Dovyalis caffra</name>
    <dbReference type="NCBI Taxonomy" id="77055"/>
    <lineage>
        <taxon>Eukaryota</taxon>
        <taxon>Viridiplantae</taxon>
        <taxon>Streptophyta</taxon>
        <taxon>Embryophyta</taxon>
        <taxon>Tracheophyta</taxon>
        <taxon>Spermatophyta</taxon>
        <taxon>Magnoliopsida</taxon>
        <taxon>eudicotyledons</taxon>
        <taxon>Gunneridae</taxon>
        <taxon>Pentapetalae</taxon>
        <taxon>rosids</taxon>
        <taxon>fabids</taxon>
        <taxon>Malpighiales</taxon>
        <taxon>Salicaceae</taxon>
        <taxon>Flacourtieae</taxon>
        <taxon>Dovyalis</taxon>
    </lineage>
</organism>
<evidence type="ECO:0008006" key="3">
    <source>
        <dbReference type="Google" id="ProtNLM"/>
    </source>
</evidence>
<evidence type="ECO:0000313" key="2">
    <source>
        <dbReference type="Proteomes" id="UP001314170"/>
    </source>
</evidence>
<sequence length="173" mass="19679">MDAVEMVEFELVDFEKVVDDHGRVVFVLMDFKKVVLEMVDFSKNGGCLKKMVDFLKTVYKMVVSGMADLEKVMNVHKRVVDLEKVVWFLNGGGCLSDGSVNAYEMRSLIGGFLRRRWVSTQMVTFGMLDLWKVVDVYEMVVFELRDSRRLIGSIFTGKKTITVANNAVKTSQA</sequence>
<evidence type="ECO:0000313" key="1">
    <source>
        <dbReference type="EMBL" id="CAK7331416.1"/>
    </source>
</evidence>
<keyword evidence="2" id="KW-1185">Reference proteome</keyword>
<accession>A0AAV1RBB1</accession>
<dbReference type="Proteomes" id="UP001314170">
    <property type="component" value="Unassembled WGS sequence"/>
</dbReference>
<comment type="caution">
    <text evidence="1">The sequence shown here is derived from an EMBL/GenBank/DDBJ whole genome shotgun (WGS) entry which is preliminary data.</text>
</comment>
<name>A0AAV1RBB1_9ROSI</name>
<protein>
    <recommendedName>
        <fullName evidence="3">F-box protein</fullName>
    </recommendedName>
</protein>
<dbReference type="AlphaFoldDB" id="A0AAV1RBB1"/>
<dbReference type="EMBL" id="CAWUPB010000913">
    <property type="protein sequence ID" value="CAK7331416.1"/>
    <property type="molecule type" value="Genomic_DNA"/>
</dbReference>